<accession>A0A8J5XT73</accession>
<proteinExistence type="predicted"/>
<comment type="caution">
    <text evidence="2">The sequence shown here is derived from an EMBL/GenBank/DDBJ whole genome shotgun (WGS) entry which is preliminary data.</text>
</comment>
<feature type="region of interest" description="Disordered" evidence="1">
    <location>
        <begin position="238"/>
        <end position="448"/>
    </location>
</feature>
<reference evidence="2 3" key="1">
    <citation type="journal article" date="2021" name="bioRxiv">
        <title>The Gossypium anomalum genome as a resource for cotton improvement and evolutionary analysis of hybrid incompatibility.</title>
        <authorList>
            <person name="Grover C.E."/>
            <person name="Yuan D."/>
            <person name="Arick M.A."/>
            <person name="Miller E.R."/>
            <person name="Hu G."/>
            <person name="Peterson D.G."/>
            <person name="Wendel J.F."/>
            <person name="Udall J.A."/>
        </authorList>
    </citation>
    <scope>NUCLEOTIDE SEQUENCE [LARGE SCALE GENOMIC DNA]</scope>
    <source>
        <strain evidence="2">JFW-Udall</strain>
        <tissue evidence="2">Leaf</tissue>
    </source>
</reference>
<evidence type="ECO:0008006" key="4">
    <source>
        <dbReference type="Google" id="ProtNLM"/>
    </source>
</evidence>
<dbReference type="AlphaFoldDB" id="A0A8J5XT73"/>
<keyword evidence="3" id="KW-1185">Reference proteome</keyword>
<feature type="compositionally biased region" description="Basic and acidic residues" evidence="1">
    <location>
        <begin position="543"/>
        <end position="554"/>
    </location>
</feature>
<feature type="compositionally biased region" description="Acidic residues" evidence="1">
    <location>
        <begin position="526"/>
        <end position="539"/>
    </location>
</feature>
<dbReference type="PANTHER" id="PTHR13468">
    <property type="entry name" value="DEK PROTEIN"/>
    <property type="match status" value="1"/>
</dbReference>
<dbReference type="Proteomes" id="UP000701853">
    <property type="component" value="Chromosome 12"/>
</dbReference>
<gene>
    <name evidence="2" type="ORF">CXB51_032660</name>
</gene>
<evidence type="ECO:0000313" key="3">
    <source>
        <dbReference type="Proteomes" id="UP000701853"/>
    </source>
</evidence>
<feature type="compositionally biased region" description="Basic and acidic residues" evidence="1">
    <location>
        <begin position="338"/>
        <end position="349"/>
    </location>
</feature>
<feature type="compositionally biased region" description="Polar residues" evidence="1">
    <location>
        <begin position="250"/>
        <end position="262"/>
    </location>
</feature>
<organism evidence="2 3">
    <name type="scientific">Gossypium anomalum</name>
    <dbReference type="NCBI Taxonomy" id="47600"/>
    <lineage>
        <taxon>Eukaryota</taxon>
        <taxon>Viridiplantae</taxon>
        <taxon>Streptophyta</taxon>
        <taxon>Embryophyta</taxon>
        <taxon>Tracheophyta</taxon>
        <taxon>Spermatophyta</taxon>
        <taxon>Magnoliopsida</taxon>
        <taxon>eudicotyledons</taxon>
        <taxon>Gunneridae</taxon>
        <taxon>Pentapetalae</taxon>
        <taxon>rosids</taxon>
        <taxon>malvids</taxon>
        <taxon>Malvales</taxon>
        <taxon>Malvaceae</taxon>
        <taxon>Malvoideae</taxon>
        <taxon>Gossypium</taxon>
    </lineage>
</organism>
<feature type="compositionally biased region" description="Basic and acidic residues" evidence="1">
    <location>
        <begin position="53"/>
        <end position="66"/>
    </location>
</feature>
<feature type="compositionally biased region" description="Polar residues" evidence="1">
    <location>
        <begin position="419"/>
        <end position="432"/>
    </location>
</feature>
<feature type="compositionally biased region" description="Basic and acidic residues" evidence="1">
    <location>
        <begin position="306"/>
        <end position="320"/>
    </location>
</feature>
<feature type="region of interest" description="Disordered" evidence="1">
    <location>
        <begin position="1"/>
        <end position="122"/>
    </location>
</feature>
<evidence type="ECO:0000256" key="1">
    <source>
        <dbReference type="SAM" id="MobiDB-lite"/>
    </source>
</evidence>
<dbReference type="InterPro" id="IPR044198">
    <property type="entry name" value="DEK"/>
</dbReference>
<dbReference type="GO" id="GO:0003677">
    <property type="term" value="F:DNA binding"/>
    <property type="evidence" value="ECO:0007669"/>
    <property type="project" value="InterPro"/>
</dbReference>
<evidence type="ECO:0000313" key="2">
    <source>
        <dbReference type="EMBL" id="KAG8475886.1"/>
    </source>
</evidence>
<protein>
    <recommendedName>
        <fullName evidence="4">DEK C-terminal domain-containing protein</fullName>
    </recommendedName>
</protein>
<feature type="compositionally biased region" description="Basic and acidic residues" evidence="1">
    <location>
        <begin position="90"/>
        <end position="99"/>
    </location>
</feature>
<dbReference type="GO" id="GO:0005634">
    <property type="term" value="C:nucleus"/>
    <property type="evidence" value="ECO:0007669"/>
    <property type="project" value="TreeGrafter"/>
</dbReference>
<feature type="compositionally biased region" description="Basic and acidic residues" evidence="1">
    <location>
        <begin position="11"/>
        <end position="38"/>
    </location>
</feature>
<dbReference type="GO" id="GO:0042393">
    <property type="term" value="F:histone binding"/>
    <property type="evidence" value="ECO:0007669"/>
    <property type="project" value="TreeGrafter"/>
</dbReference>
<feature type="compositionally biased region" description="Acidic residues" evidence="1">
    <location>
        <begin position="39"/>
        <end position="52"/>
    </location>
</feature>
<dbReference type="EMBL" id="JAHUZN010000012">
    <property type="protein sequence ID" value="KAG8475886.1"/>
    <property type="molecule type" value="Genomic_DNA"/>
</dbReference>
<feature type="compositionally biased region" description="Acidic residues" evidence="1">
    <location>
        <begin position="286"/>
        <end position="305"/>
    </location>
</feature>
<feature type="compositionally biased region" description="Basic and acidic residues" evidence="1">
    <location>
        <begin position="396"/>
        <end position="414"/>
    </location>
</feature>
<dbReference type="SUPFAM" id="SSF109715">
    <property type="entry name" value="DEK C-terminal domain"/>
    <property type="match status" value="1"/>
</dbReference>
<dbReference type="Gene3D" id="1.10.10.60">
    <property type="entry name" value="Homeodomain-like"/>
    <property type="match status" value="1"/>
</dbReference>
<dbReference type="GO" id="GO:2000779">
    <property type="term" value="P:regulation of double-strand break repair"/>
    <property type="evidence" value="ECO:0007669"/>
    <property type="project" value="TreeGrafter"/>
</dbReference>
<sequence length="554" mass="61845">METETPNENKPMGEEKEKEKEKEETKEVSRESEEKKEVEENEEEDEKEDNEENREKGAKKGEDSSRKRSSRKSNRGSAEKKEPMTLSSDRPTRERKVVERYSVPSVARSSTPKPLSIEKGPGTQLKDIPNVAFKLSKRKYDDNLQLLHMILFGKKAKPQRLKRNIGQFSGYVWVENEEKQKAKVKEKIDKCVKEKLVDFCDLLNIPIMRTTVRKEELSAKLLEFLESPHATTDILLAEKEQKGKKRKATPSKNIASGETSDTSAKKRQSTPQGGEKRKRSSKVEEKDEDVESPVSEDDSHEDDVDTTVKEESDDKETNSKEEEDAPKKSSNKNTSKKIAMDRPDSKLKETSASGKKLTFAKSSRKSSGSTSKQGASDGDRTPGSKLKGSASKKQKVGKEGSNDVKFSTKNEVPGKKQTNKSPAKVSTKTQATGKGKSSKKPKAEPSREEINEVVVDILKKVDFNTVSSVYLRIFGDEMITKTVALSFSSATLSDILRQLGTHFDLDLIHRKAEVKDIITEAINNMSDDEEGEESEENADTGEGADKDGNGNDDT</sequence>
<dbReference type="GO" id="GO:0006325">
    <property type="term" value="P:chromatin organization"/>
    <property type="evidence" value="ECO:0007669"/>
    <property type="project" value="InterPro"/>
</dbReference>
<name>A0A8J5XT73_9ROSI</name>
<dbReference type="PANTHER" id="PTHR13468:SF1">
    <property type="entry name" value="PROTEIN DEK"/>
    <property type="match status" value="1"/>
</dbReference>
<feature type="region of interest" description="Disordered" evidence="1">
    <location>
        <begin position="523"/>
        <end position="554"/>
    </location>
</feature>
<dbReference type="OrthoDB" id="370884at2759"/>